<dbReference type="AlphaFoldDB" id="A0A1M5J0R1"/>
<name>A0A1M5J0R1_9SPHI</name>
<evidence type="ECO:0000259" key="1">
    <source>
        <dbReference type="Pfam" id="PF00149"/>
    </source>
</evidence>
<dbReference type="InterPro" id="IPR024173">
    <property type="entry name" value="Pesterase_MJ0037-like"/>
</dbReference>
<dbReference type="SUPFAM" id="SSF56300">
    <property type="entry name" value="Metallo-dependent phosphatases"/>
    <property type="match status" value="1"/>
</dbReference>
<organism evidence="2 3">
    <name type="scientific">Pedobacter caeni</name>
    <dbReference type="NCBI Taxonomy" id="288992"/>
    <lineage>
        <taxon>Bacteria</taxon>
        <taxon>Pseudomonadati</taxon>
        <taxon>Bacteroidota</taxon>
        <taxon>Sphingobacteriia</taxon>
        <taxon>Sphingobacteriales</taxon>
        <taxon>Sphingobacteriaceae</taxon>
        <taxon>Pedobacter</taxon>
    </lineage>
</organism>
<dbReference type="GO" id="GO:0016787">
    <property type="term" value="F:hydrolase activity"/>
    <property type="evidence" value="ECO:0007669"/>
    <property type="project" value="InterPro"/>
</dbReference>
<reference evidence="3" key="1">
    <citation type="submission" date="2016-11" db="EMBL/GenBank/DDBJ databases">
        <authorList>
            <person name="Varghese N."/>
            <person name="Submissions S."/>
        </authorList>
    </citation>
    <scope>NUCLEOTIDE SEQUENCE [LARGE SCALE GENOMIC DNA]</scope>
    <source>
        <strain evidence="3">DSM 16990</strain>
    </source>
</reference>
<dbReference type="Pfam" id="PF00149">
    <property type="entry name" value="Metallophos"/>
    <property type="match status" value="1"/>
</dbReference>
<keyword evidence="3" id="KW-1185">Reference proteome</keyword>
<dbReference type="PANTHER" id="PTHR39323">
    <property type="entry name" value="BLR1149 PROTEIN"/>
    <property type="match status" value="1"/>
</dbReference>
<evidence type="ECO:0000313" key="3">
    <source>
        <dbReference type="Proteomes" id="UP000184287"/>
    </source>
</evidence>
<dbReference type="Gene3D" id="3.60.21.10">
    <property type="match status" value="1"/>
</dbReference>
<dbReference type="EMBL" id="FQUQ01000005">
    <property type="protein sequence ID" value="SHG33810.1"/>
    <property type="molecule type" value="Genomic_DNA"/>
</dbReference>
<dbReference type="RefSeq" id="WP_073234424.1">
    <property type="nucleotide sequence ID" value="NZ_FQUQ01000005.1"/>
</dbReference>
<protein>
    <submittedName>
        <fullName evidence="2">Putative phosphoesterase</fullName>
    </submittedName>
</protein>
<dbReference type="PIRSF" id="PIRSF000887">
    <property type="entry name" value="Pesterase_MJ0037"/>
    <property type="match status" value="1"/>
</dbReference>
<feature type="domain" description="Calcineurin-like phosphoesterase" evidence="1">
    <location>
        <begin position="26"/>
        <end position="118"/>
    </location>
</feature>
<dbReference type="InterPro" id="IPR004843">
    <property type="entry name" value="Calcineurin-like_PHP"/>
</dbReference>
<dbReference type="InterPro" id="IPR026336">
    <property type="entry name" value="PdeM-like"/>
</dbReference>
<evidence type="ECO:0000313" key="2">
    <source>
        <dbReference type="EMBL" id="SHG33810.1"/>
    </source>
</evidence>
<dbReference type="STRING" id="288992.SAMN04488522_105136"/>
<gene>
    <name evidence="2" type="ORF">SAMN04488522_105136</name>
</gene>
<dbReference type="PANTHER" id="PTHR39323:SF1">
    <property type="entry name" value="BLR1149 PROTEIN"/>
    <property type="match status" value="1"/>
</dbReference>
<proteinExistence type="predicted"/>
<dbReference type="NCBIfam" id="TIGR04123">
    <property type="entry name" value="P_estr_lig_assc"/>
    <property type="match status" value="1"/>
</dbReference>
<dbReference type="InterPro" id="IPR029052">
    <property type="entry name" value="Metallo-depent_PP-like"/>
</dbReference>
<dbReference type="OrthoDB" id="9795838at2"/>
<dbReference type="Proteomes" id="UP000184287">
    <property type="component" value="Unassembled WGS sequence"/>
</dbReference>
<sequence length="213" mass="24252">MTISCNGEELILNKERAIYWPAKEMLIISDLHIGKSAHFRKHGIQVPANIGNDDLERLGKLIGFYDPKTLVITGDMFHHKINSDVTLFSEWRKKFGGLKISLIKGNHDLLKSQEYQSLNIDLIPRELISAPFRLIHEQPKSLEKDEYYTISGHIHPGVTIYGKARQRLNLPCFYFGEHHAVLPAFSAFTGLSRIQPEKNDRFYAITPSGIIAV</sequence>
<accession>A0A1M5J0R1</accession>